<comment type="caution">
    <text evidence="1">The sequence shown here is derived from an EMBL/GenBank/DDBJ whole genome shotgun (WGS) entry which is preliminary data.</text>
</comment>
<name>A0A5J4WBW0_9EUKA</name>
<dbReference type="Proteomes" id="UP000324800">
    <property type="component" value="Unassembled WGS sequence"/>
</dbReference>
<evidence type="ECO:0000313" key="2">
    <source>
        <dbReference type="Proteomes" id="UP000324800"/>
    </source>
</evidence>
<organism evidence="1 2">
    <name type="scientific">Streblomastix strix</name>
    <dbReference type="NCBI Taxonomy" id="222440"/>
    <lineage>
        <taxon>Eukaryota</taxon>
        <taxon>Metamonada</taxon>
        <taxon>Preaxostyla</taxon>
        <taxon>Oxymonadida</taxon>
        <taxon>Streblomastigidae</taxon>
        <taxon>Streblomastix</taxon>
    </lineage>
</organism>
<accession>A0A5J4WBW0</accession>
<sequence length="95" mass="10968">MFFLKGLSLLCQQPQFSRSDAIQSAVDSLIEDDAIAQFNCFNLMYDIIIAGTIYLQQQHRTVNQDHNLNLRQLPMSNYPYFLAQNANVSYHTSYT</sequence>
<dbReference type="AlphaFoldDB" id="A0A5J4WBW0"/>
<gene>
    <name evidence="1" type="ORF">EZS28_012431</name>
</gene>
<reference evidence="1 2" key="1">
    <citation type="submission" date="2019-03" db="EMBL/GenBank/DDBJ databases">
        <title>Single cell metagenomics reveals metabolic interactions within the superorganism composed of flagellate Streblomastix strix and complex community of Bacteroidetes bacteria on its surface.</title>
        <authorList>
            <person name="Treitli S.C."/>
            <person name="Kolisko M."/>
            <person name="Husnik F."/>
            <person name="Keeling P."/>
            <person name="Hampl V."/>
        </authorList>
    </citation>
    <scope>NUCLEOTIDE SEQUENCE [LARGE SCALE GENOMIC DNA]</scope>
    <source>
        <strain evidence="1">ST1C</strain>
    </source>
</reference>
<evidence type="ECO:0000313" key="1">
    <source>
        <dbReference type="EMBL" id="KAA6392042.1"/>
    </source>
</evidence>
<proteinExistence type="predicted"/>
<protein>
    <submittedName>
        <fullName evidence="1">Uncharacterized protein</fullName>
    </submittedName>
</protein>
<dbReference type="EMBL" id="SNRW01002678">
    <property type="protein sequence ID" value="KAA6392042.1"/>
    <property type="molecule type" value="Genomic_DNA"/>
</dbReference>